<keyword evidence="2" id="KW-0813">Transport</keyword>
<evidence type="ECO:0000256" key="6">
    <source>
        <dbReference type="SAM" id="MobiDB-lite"/>
    </source>
</evidence>
<sequence>MRAHVVMRVWLCCLSLMQAACHSSGQELKRGAAHINSSDDGSVDNTAINDGPNVLLSRRLHKHRRKRDEQSRQPKEQEPPQQLAVVDYSDYSCDEINEMEYKHSNINSNNNPRNDFDRCQFAMTCNGGDGILFPTLFCTSSKNGAASAKTDTNFRLSSSTTMKHILNSIKQILLLIGLAFILLLLFRLLNSTTDEFFSPGLELFSLHLGLPPRFAGVTLLALGNGAPDVAATMNAMLQDEKNGYLMAMGELTGTTMFVSAVILGVIVRLSGNNHGGDKPIDDDEMGAMKENDINGKSIVNGVPCKGPFLRDISVLCLVTVVSMSYFEQGVIDYGFVHSMLGIYVVYVVLVFGADAYHIFYHLPKLAREEEHNGDIAKESEGENVISVEYGRWKDGQQGDGNHEKANTPVNIDAQSTRVADECTPLTHSSPRSDDSHLRQHRHHLHSRRPHSHTLGDTVIEAISNYSCHEQQRSHTNERSFDGCSGATTTEIEQMQSFSSTRSNLPTSKSSGWGPTLPDGKEPLVTFHPHHAIHPHHEGGPLILRRGTSSGSGDARTLSHGESSDSYDGNQRSIPGCNSNTWNALSSAAAVVSTWGEANSGSSTVVCMDQRRDDANIQRRPNCWGDAWTSNTKEWNAHWIEFFRGIYQNGDNSALEVVCLSVELPFTILRKLTNPVPCDGYYCRPVVAVSFALSPLWVYYYFNDQFAIAATWLDAIADKLVEILELFGILLYIPNTIMGATVLAFGNSLQDLVANVSLSRKGLNKMAITACLAGPIFNMCVGLGGGFWVLMRSTGKDEIHVKFPGNIKTGFYFTIANCALVVLAGTVFGNGVIGRAYGHIAWGLYAVYVITSLMV</sequence>
<dbReference type="Proteomes" id="UP001516023">
    <property type="component" value="Unassembled WGS sequence"/>
</dbReference>
<dbReference type="AlphaFoldDB" id="A0ABD3PUC2"/>
<feature type="compositionally biased region" description="Polar residues" evidence="6">
    <location>
        <begin position="494"/>
        <end position="512"/>
    </location>
</feature>
<organism evidence="10 11">
    <name type="scientific">Cyclotella cryptica</name>
    <dbReference type="NCBI Taxonomy" id="29204"/>
    <lineage>
        <taxon>Eukaryota</taxon>
        <taxon>Sar</taxon>
        <taxon>Stramenopiles</taxon>
        <taxon>Ochrophyta</taxon>
        <taxon>Bacillariophyta</taxon>
        <taxon>Coscinodiscophyceae</taxon>
        <taxon>Thalassiosirophycidae</taxon>
        <taxon>Stephanodiscales</taxon>
        <taxon>Stephanodiscaceae</taxon>
        <taxon>Cyclotella</taxon>
    </lineage>
</organism>
<reference evidence="10 11" key="1">
    <citation type="journal article" date="2020" name="G3 (Bethesda)">
        <title>Improved Reference Genome for Cyclotella cryptica CCMP332, a Model for Cell Wall Morphogenesis, Salinity Adaptation, and Lipid Production in Diatoms (Bacillariophyta).</title>
        <authorList>
            <person name="Roberts W.R."/>
            <person name="Downey K.M."/>
            <person name="Ruck E.C."/>
            <person name="Traller J.C."/>
            <person name="Alverson A.J."/>
        </authorList>
    </citation>
    <scope>NUCLEOTIDE SEQUENCE [LARGE SCALE GENOMIC DNA]</scope>
    <source>
        <strain evidence="10 11">CCMP332</strain>
    </source>
</reference>
<feature type="region of interest" description="Disordered" evidence="6">
    <location>
        <begin position="392"/>
        <end position="454"/>
    </location>
</feature>
<feature type="compositionally biased region" description="Basic residues" evidence="6">
    <location>
        <begin position="438"/>
        <end position="451"/>
    </location>
</feature>
<dbReference type="InterPro" id="IPR044880">
    <property type="entry name" value="NCX_ion-bd_dom_sf"/>
</dbReference>
<feature type="region of interest" description="Disordered" evidence="6">
    <location>
        <begin position="533"/>
        <end position="569"/>
    </location>
</feature>
<keyword evidence="11" id="KW-1185">Reference proteome</keyword>
<feature type="compositionally biased region" description="Polar residues" evidence="6">
    <location>
        <begin position="407"/>
        <end position="417"/>
    </location>
</feature>
<feature type="chain" id="PRO_5044832047" description="Sodium/calcium exchanger membrane region domain-containing protein" evidence="8">
    <location>
        <begin position="20"/>
        <end position="854"/>
    </location>
</feature>
<feature type="transmembrane region" description="Helical" evidence="7">
    <location>
        <begin position="201"/>
        <end position="223"/>
    </location>
</feature>
<accession>A0ABD3PUC2</accession>
<feature type="transmembrane region" description="Helical" evidence="7">
    <location>
        <begin position="172"/>
        <end position="189"/>
    </location>
</feature>
<evidence type="ECO:0000313" key="10">
    <source>
        <dbReference type="EMBL" id="KAL3791447.1"/>
    </source>
</evidence>
<feature type="compositionally biased region" description="Basic and acidic residues" evidence="6">
    <location>
        <begin position="67"/>
        <end position="78"/>
    </location>
</feature>
<feature type="transmembrane region" description="Helical" evidence="7">
    <location>
        <begin position="810"/>
        <end position="829"/>
    </location>
</feature>
<dbReference type="PANTHER" id="PTHR12266">
    <property type="entry name" value="NA+/CA2+ K+ INDEPENDENT EXCHANGER"/>
    <property type="match status" value="1"/>
</dbReference>
<proteinExistence type="predicted"/>
<dbReference type="GO" id="GO:0016020">
    <property type="term" value="C:membrane"/>
    <property type="evidence" value="ECO:0007669"/>
    <property type="project" value="UniProtKB-SubCell"/>
</dbReference>
<feature type="region of interest" description="Disordered" evidence="6">
    <location>
        <begin position="59"/>
        <end position="81"/>
    </location>
</feature>
<name>A0ABD3PUC2_9STRA</name>
<evidence type="ECO:0000313" key="11">
    <source>
        <dbReference type="Proteomes" id="UP001516023"/>
    </source>
</evidence>
<evidence type="ECO:0000256" key="3">
    <source>
        <dbReference type="ARBA" id="ARBA00022692"/>
    </source>
</evidence>
<feature type="region of interest" description="Disordered" evidence="6">
    <location>
        <begin position="494"/>
        <end position="518"/>
    </location>
</feature>
<feature type="domain" description="Sodium/calcium exchanger membrane region" evidence="9">
    <location>
        <begin position="179"/>
        <end position="351"/>
    </location>
</feature>
<evidence type="ECO:0000256" key="5">
    <source>
        <dbReference type="ARBA" id="ARBA00023136"/>
    </source>
</evidence>
<keyword evidence="8" id="KW-0732">Signal</keyword>
<evidence type="ECO:0000256" key="4">
    <source>
        <dbReference type="ARBA" id="ARBA00022989"/>
    </source>
</evidence>
<feature type="transmembrane region" description="Helical" evidence="7">
    <location>
        <begin position="765"/>
        <end position="789"/>
    </location>
</feature>
<evidence type="ECO:0000256" key="1">
    <source>
        <dbReference type="ARBA" id="ARBA00004141"/>
    </source>
</evidence>
<comment type="subcellular location">
    <subcellularLocation>
        <location evidence="1">Membrane</location>
        <topology evidence="1">Multi-pass membrane protein</topology>
    </subcellularLocation>
</comment>
<gene>
    <name evidence="10" type="ORF">HJC23_011503</name>
</gene>
<evidence type="ECO:0000256" key="2">
    <source>
        <dbReference type="ARBA" id="ARBA00022448"/>
    </source>
</evidence>
<feature type="transmembrane region" description="Helical" evidence="7">
    <location>
        <begin position="725"/>
        <end position="745"/>
    </location>
</feature>
<feature type="signal peptide" evidence="8">
    <location>
        <begin position="1"/>
        <end position="19"/>
    </location>
</feature>
<protein>
    <recommendedName>
        <fullName evidence="9">Sodium/calcium exchanger membrane region domain-containing protein</fullName>
    </recommendedName>
</protein>
<dbReference type="Gene3D" id="1.20.1420.30">
    <property type="entry name" value="NCX, central ion-binding region"/>
    <property type="match status" value="2"/>
</dbReference>
<dbReference type="Pfam" id="PF01699">
    <property type="entry name" value="Na_Ca_ex"/>
    <property type="match status" value="2"/>
</dbReference>
<dbReference type="PANTHER" id="PTHR12266:SF0">
    <property type="entry name" value="MITOCHONDRIAL SODIUM_CALCIUM EXCHANGER PROTEIN"/>
    <property type="match status" value="1"/>
</dbReference>
<comment type="caution">
    <text evidence="10">The sequence shown here is derived from an EMBL/GenBank/DDBJ whole genome shotgun (WGS) entry which is preliminary data.</text>
</comment>
<evidence type="ECO:0000256" key="7">
    <source>
        <dbReference type="SAM" id="Phobius"/>
    </source>
</evidence>
<feature type="transmembrane region" description="Helical" evidence="7">
    <location>
        <begin position="243"/>
        <end position="267"/>
    </location>
</feature>
<feature type="transmembrane region" description="Helical" evidence="7">
    <location>
        <begin position="835"/>
        <end position="853"/>
    </location>
</feature>
<dbReference type="InterPro" id="IPR051359">
    <property type="entry name" value="CaCA_antiporter"/>
</dbReference>
<dbReference type="InterPro" id="IPR004837">
    <property type="entry name" value="NaCa_Exmemb"/>
</dbReference>
<feature type="transmembrane region" description="Helical" evidence="7">
    <location>
        <begin position="338"/>
        <end position="359"/>
    </location>
</feature>
<keyword evidence="4 7" id="KW-1133">Transmembrane helix</keyword>
<evidence type="ECO:0000256" key="8">
    <source>
        <dbReference type="SAM" id="SignalP"/>
    </source>
</evidence>
<feature type="compositionally biased region" description="Basic and acidic residues" evidence="6">
    <location>
        <begin position="392"/>
        <end position="405"/>
    </location>
</feature>
<dbReference type="EMBL" id="JABMIG020000114">
    <property type="protein sequence ID" value="KAL3791447.1"/>
    <property type="molecule type" value="Genomic_DNA"/>
</dbReference>
<evidence type="ECO:0000259" key="9">
    <source>
        <dbReference type="Pfam" id="PF01699"/>
    </source>
</evidence>
<keyword evidence="3 7" id="KW-0812">Transmembrane</keyword>
<feature type="domain" description="Sodium/calcium exchanger membrane region" evidence="9">
    <location>
        <begin position="705"/>
        <end position="852"/>
    </location>
</feature>
<keyword evidence="5 7" id="KW-0472">Membrane</keyword>